<protein>
    <recommendedName>
        <fullName evidence="3">F-box domain-containing protein</fullName>
    </recommendedName>
</protein>
<sequence>MSRLPDGDSFLSAPPHALRAHLSEIDAETAQLRARPAFLAGKRESIVDALQSVTYPSILALPAEIVAEIFLNCVGSGYARIGRADLELGISTQPLEPCAPLLLASACRRWREIALFLQPIWSSIDIQTAWTAMASAENILARWLPRTGTHPLTVSIRSFNSDLLSFLSPFMHKLQHFQCFIDAEQDLFPSKLCEERLTLLRRLDVASFVNDEDEGFEVDPSIHVTTFENCPLLRRVSLTSFPRDWISLPWELLIHLELHELYDDQCMEILKDTLALETLVLSVLPSDGISWGAAPLRLPHLHTLRFTRYQSELDILTNIDLPSLTHVDLALMKRPGSLEPEVSENATHFQDFVLRSACSLRSITLMCPTIEDTIACLRAAGRTLSVVKLQDIYWHIRDLNRFMRTLKSADFIPNLTSLAVGPCSSAIEVPYGDLAALLAFRRQDHGEGTARLESFELVLGGSLPPNSPQPTLAELDDGLSALRTLEDDGLKLDIRCLQKMTRAVLFSFACS</sequence>
<dbReference type="AlphaFoldDB" id="A0AAD7FD81"/>
<evidence type="ECO:0008006" key="3">
    <source>
        <dbReference type="Google" id="ProtNLM"/>
    </source>
</evidence>
<evidence type="ECO:0000313" key="2">
    <source>
        <dbReference type="Proteomes" id="UP001221142"/>
    </source>
</evidence>
<dbReference type="Proteomes" id="UP001221142">
    <property type="component" value="Unassembled WGS sequence"/>
</dbReference>
<proteinExistence type="predicted"/>
<accession>A0AAD7FD81</accession>
<comment type="caution">
    <text evidence="1">The sequence shown here is derived from an EMBL/GenBank/DDBJ whole genome shotgun (WGS) entry which is preliminary data.</text>
</comment>
<keyword evidence="2" id="KW-1185">Reference proteome</keyword>
<reference evidence="1" key="1">
    <citation type="submission" date="2023-03" db="EMBL/GenBank/DDBJ databases">
        <title>Massive genome expansion in bonnet fungi (Mycena s.s.) driven by repeated elements and novel gene families across ecological guilds.</title>
        <authorList>
            <consortium name="Lawrence Berkeley National Laboratory"/>
            <person name="Harder C.B."/>
            <person name="Miyauchi S."/>
            <person name="Viragh M."/>
            <person name="Kuo A."/>
            <person name="Thoen E."/>
            <person name="Andreopoulos B."/>
            <person name="Lu D."/>
            <person name="Skrede I."/>
            <person name="Drula E."/>
            <person name="Henrissat B."/>
            <person name="Morin E."/>
            <person name="Kohler A."/>
            <person name="Barry K."/>
            <person name="LaButti K."/>
            <person name="Morin E."/>
            <person name="Salamov A."/>
            <person name="Lipzen A."/>
            <person name="Mereny Z."/>
            <person name="Hegedus B."/>
            <person name="Baldrian P."/>
            <person name="Stursova M."/>
            <person name="Weitz H."/>
            <person name="Taylor A."/>
            <person name="Grigoriev I.V."/>
            <person name="Nagy L.G."/>
            <person name="Martin F."/>
            <person name="Kauserud H."/>
        </authorList>
    </citation>
    <scope>NUCLEOTIDE SEQUENCE</scope>
    <source>
        <strain evidence="1">9284</strain>
    </source>
</reference>
<organism evidence="1 2">
    <name type="scientific">Roridomyces roridus</name>
    <dbReference type="NCBI Taxonomy" id="1738132"/>
    <lineage>
        <taxon>Eukaryota</taxon>
        <taxon>Fungi</taxon>
        <taxon>Dikarya</taxon>
        <taxon>Basidiomycota</taxon>
        <taxon>Agaricomycotina</taxon>
        <taxon>Agaricomycetes</taxon>
        <taxon>Agaricomycetidae</taxon>
        <taxon>Agaricales</taxon>
        <taxon>Marasmiineae</taxon>
        <taxon>Mycenaceae</taxon>
        <taxon>Roridomyces</taxon>
    </lineage>
</organism>
<name>A0AAD7FD81_9AGAR</name>
<dbReference type="EMBL" id="JARKIF010000031">
    <property type="protein sequence ID" value="KAJ7612119.1"/>
    <property type="molecule type" value="Genomic_DNA"/>
</dbReference>
<evidence type="ECO:0000313" key="1">
    <source>
        <dbReference type="EMBL" id="KAJ7612119.1"/>
    </source>
</evidence>
<gene>
    <name evidence="1" type="ORF">FB45DRAFT_939933</name>
</gene>